<keyword evidence="4" id="KW-1185">Reference proteome</keyword>
<dbReference type="Proteomes" id="UP000790580">
    <property type="component" value="Unassembled WGS sequence"/>
</dbReference>
<name>A0ABS6K0C7_9BACI</name>
<dbReference type="InterPro" id="IPR001753">
    <property type="entry name" value="Enoyl-CoA_hydra/iso"/>
</dbReference>
<comment type="similarity">
    <text evidence="1 2">Belongs to the enoyl-CoA hydratase/isomerase family.</text>
</comment>
<dbReference type="SUPFAM" id="SSF52096">
    <property type="entry name" value="ClpP/crotonase"/>
    <property type="match status" value="1"/>
</dbReference>
<dbReference type="PANTHER" id="PTHR43802:SF1">
    <property type="entry name" value="IP11341P-RELATED"/>
    <property type="match status" value="1"/>
</dbReference>
<sequence length="249" mass="27187">MSESNKNTVLYEENDGVAVIRLNRPHVKNAINKEMHRDLYDAFDRARKADDVKVILLTGQENSFSSGADIKSIPIDEMESFDHGEYLRDTYNKLILLIDSIEKPVVAHLNGTAVGAGLSIALACDYRVASDDAKLALSFFGIGLTPDAGASYFLPRLVGLSKAMEIALGGPLSAKEALEVGLIHRIGDPNPLVESLKQAPAPAFAWMKKNMKAGCHLPLDQVLELEVEGQRQAGKSKAHFMAVSKFIKR</sequence>
<dbReference type="InterPro" id="IPR018376">
    <property type="entry name" value="Enoyl-CoA_hyd/isom_CS"/>
</dbReference>
<dbReference type="PANTHER" id="PTHR43802">
    <property type="entry name" value="ENOYL-COA HYDRATASE"/>
    <property type="match status" value="1"/>
</dbReference>
<dbReference type="Gene3D" id="1.10.12.10">
    <property type="entry name" value="Lyase 2-enoyl-coa Hydratase, Chain A, domain 2"/>
    <property type="match status" value="1"/>
</dbReference>
<reference evidence="3 4" key="1">
    <citation type="submission" date="2021-06" db="EMBL/GenBank/DDBJ databases">
        <title>Bacillus sp. RD4P76, an endophyte from a halophyte.</title>
        <authorList>
            <person name="Sun J.-Q."/>
        </authorList>
    </citation>
    <scope>NUCLEOTIDE SEQUENCE [LARGE SCALE GENOMIC DNA]</scope>
    <source>
        <strain evidence="3 4">JCM 17098</strain>
    </source>
</reference>
<comment type="caution">
    <text evidence="3">The sequence shown here is derived from an EMBL/GenBank/DDBJ whole genome shotgun (WGS) entry which is preliminary data.</text>
</comment>
<dbReference type="InterPro" id="IPR014748">
    <property type="entry name" value="Enoyl-CoA_hydra_C"/>
</dbReference>
<evidence type="ECO:0000256" key="1">
    <source>
        <dbReference type="ARBA" id="ARBA00005254"/>
    </source>
</evidence>
<organism evidence="3 4">
    <name type="scientific">Evansella alkalicola</name>
    <dbReference type="NCBI Taxonomy" id="745819"/>
    <lineage>
        <taxon>Bacteria</taxon>
        <taxon>Bacillati</taxon>
        <taxon>Bacillota</taxon>
        <taxon>Bacilli</taxon>
        <taxon>Bacillales</taxon>
        <taxon>Bacillaceae</taxon>
        <taxon>Evansella</taxon>
    </lineage>
</organism>
<dbReference type="Pfam" id="PF00378">
    <property type="entry name" value="ECH_1"/>
    <property type="match status" value="1"/>
</dbReference>
<dbReference type="PROSITE" id="PS00166">
    <property type="entry name" value="ENOYL_COA_HYDRATASE"/>
    <property type="match status" value="1"/>
</dbReference>
<gene>
    <name evidence="3" type="ORF">KS407_23010</name>
</gene>
<dbReference type="InterPro" id="IPR029045">
    <property type="entry name" value="ClpP/crotonase-like_dom_sf"/>
</dbReference>
<evidence type="ECO:0000313" key="4">
    <source>
        <dbReference type="Proteomes" id="UP000790580"/>
    </source>
</evidence>
<proteinExistence type="inferred from homology"/>
<dbReference type="Gene3D" id="3.90.226.10">
    <property type="entry name" value="2-enoyl-CoA Hydratase, Chain A, domain 1"/>
    <property type="match status" value="1"/>
</dbReference>
<evidence type="ECO:0000313" key="3">
    <source>
        <dbReference type="EMBL" id="MBU9724299.1"/>
    </source>
</evidence>
<dbReference type="EMBL" id="JAHQCR010000091">
    <property type="protein sequence ID" value="MBU9724299.1"/>
    <property type="molecule type" value="Genomic_DNA"/>
</dbReference>
<evidence type="ECO:0000256" key="2">
    <source>
        <dbReference type="RuleBase" id="RU003707"/>
    </source>
</evidence>
<dbReference type="RefSeq" id="WP_088077122.1">
    <property type="nucleotide sequence ID" value="NZ_JAHQCR010000091.1"/>
</dbReference>
<accession>A0ABS6K0C7</accession>
<dbReference type="CDD" id="cd06558">
    <property type="entry name" value="crotonase-like"/>
    <property type="match status" value="1"/>
</dbReference>
<protein>
    <submittedName>
        <fullName evidence="3">Enoyl-CoA hydratase/isomerase family protein</fullName>
    </submittedName>
</protein>